<comment type="pathway">
    <text evidence="5">Cofactor biosynthesis; adenosylcobalamin biosynthesis; adenosylcobalamin from cob(II)yrinate a,c-diamide: step 6/7.</text>
</comment>
<keyword evidence="13" id="KW-0418">Kinase</keyword>
<keyword evidence="12" id="KW-0547">Nucleotide-binding</keyword>
<dbReference type="GO" id="GO:0009236">
    <property type="term" value="P:cobalamin biosynthetic process"/>
    <property type="evidence" value="ECO:0007669"/>
    <property type="project" value="UniProtKB-UniPathway"/>
</dbReference>
<evidence type="ECO:0000256" key="7">
    <source>
        <dbReference type="ARBA" id="ARBA00007490"/>
    </source>
</evidence>
<dbReference type="SUPFAM" id="SSF52540">
    <property type="entry name" value="P-loop containing nucleoside triphosphate hydrolases"/>
    <property type="match status" value="1"/>
</dbReference>
<dbReference type="Pfam" id="PF02283">
    <property type="entry name" value="CobU"/>
    <property type="match status" value="1"/>
</dbReference>
<dbReference type="Proteomes" id="UP000297564">
    <property type="component" value="Unassembled WGS sequence"/>
</dbReference>
<evidence type="ECO:0000256" key="17">
    <source>
        <dbReference type="ARBA" id="ARBA00030571"/>
    </source>
</evidence>
<evidence type="ECO:0000256" key="2">
    <source>
        <dbReference type="ARBA" id="ARBA00000711"/>
    </source>
</evidence>
<dbReference type="PANTHER" id="PTHR34848">
    <property type="match status" value="1"/>
</dbReference>
<comment type="pathway">
    <text evidence="6">Cofactor biosynthesis; adenosylcobalamin biosynthesis; adenosylcobalamin from cob(II)yrinate a,c-diamide: step 5/7.</text>
</comment>
<evidence type="ECO:0000256" key="15">
    <source>
        <dbReference type="ARBA" id="ARBA00023134"/>
    </source>
</evidence>
<evidence type="ECO:0000256" key="4">
    <source>
        <dbReference type="ARBA" id="ARBA00003889"/>
    </source>
</evidence>
<keyword evidence="11 18" id="KW-0808">Transferase</keyword>
<evidence type="ECO:0000256" key="1">
    <source>
        <dbReference type="ARBA" id="ARBA00000312"/>
    </source>
</evidence>
<keyword evidence="10" id="KW-0169">Cobalamin biosynthesis</keyword>
<proteinExistence type="inferred from homology"/>
<evidence type="ECO:0000256" key="8">
    <source>
        <dbReference type="ARBA" id="ARBA00012016"/>
    </source>
</evidence>
<gene>
    <name evidence="18" type="ORF">EZ242_05505</name>
</gene>
<name>A0A4Z0BYF7_9BURK</name>
<evidence type="ECO:0000256" key="5">
    <source>
        <dbReference type="ARBA" id="ARBA00004692"/>
    </source>
</evidence>
<evidence type="ECO:0000313" key="18">
    <source>
        <dbReference type="EMBL" id="TFZ03340.1"/>
    </source>
</evidence>
<sequence>MAELQVVRSELILGTGSGGRSARAQALAVAWMDAAPAHRAICIDTAQPWDDELRELIERCRRSGAGNDRLPRLEQPTELAHALGIHSRPDTLIVVDCLSFWLTASLMKAMSPDDSSPEAPPITRRTPVRLADAVQACAGPLVLVSNHIDIGGLAGQPDLGRIVDTLGALEQQAVAACERVTLMAGGLPLTIKSHA</sequence>
<evidence type="ECO:0000256" key="16">
    <source>
        <dbReference type="ARBA" id="ARBA00029570"/>
    </source>
</evidence>
<dbReference type="GO" id="GO:0005525">
    <property type="term" value="F:GTP binding"/>
    <property type="evidence" value="ECO:0007669"/>
    <property type="project" value="UniProtKB-KW"/>
</dbReference>
<comment type="similarity">
    <text evidence="7">Belongs to the CobU/CobP family.</text>
</comment>
<protein>
    <recommendedName>
        <fullName evidence="16">Adenosylcobinamide kinase</fullName>
        <ecNumber evidence="8">2.7.1.156</ecNumber>
        <ecNumber evidence="9">2.7.7.62</ecNumber>
    </recommendedName>
    <alternativeName>
        <fullName evidence="17">Adenosylcobinamide-phosphate guanylyltransferase</fullName>
    </alternativeName>
</protein>
<evidence type="ECO:0000313" key="19">
    <source>
        <dbReference type="Proteomes" id="UP000297564"/>
    </source>
</evidence>
<keyword evidence="14" id="KW-0067">ATP-binding</keyword>
<dbReference type="InterPro" id="IPR027417">
    <property type="entry name" value="P-loop_NTPase"/>
</dbReference>
<dbReference type="EC" id="2.7.1.156" evidence="8"/>
<dbReference type="PANTHER" id="PTHR34848:SF1">
    <property type="entry name" value="BIFUNCTIONAL ADENOSYLCOBALAMIN BIOSYNTHESIS PROTEIN COBU"/>
    <property type="match status" value="1"/>
</dbReference>
<dbReference type="AlphaFoldDB" id="A0A4Z0BYF7"/>
<keyword evidence="15" id="KW-0342">GTP-binding</keyword>
<evidence type="ECO:0000256" key="13">
    <source>
        <dbReference type="ARBA" id="ARBA00022777"/>
    </source>
</evidence>
<evidence type="ECO:0000256" key="10">
    <source>
        <dbReference type="ARBA" id="ARBA00022573"/>
    </source>
</evidence>
<evidence type="ECO:0000256" key="12">
    <source>
        <dbReference type="ARBA" id="ARBA00022741"/>
    </source>
</evidence>
<keyword evidence="18" id="KW-0548">Nucleotidyltransferase</keyword>
<dbReference type="GO" id="GO:0043752">
    <property type="term" value="F:adenosylcobinamide kinase activity"/>
    <property type="evidence" value="ECO:0007669"/>
    <property type="project" value="UniProtKB-EC"/>
</dbReference>
<organism evidence="18 19">
    <name type="scientific">Ramlibacter rhizophilus</name>
    <dbReference type="NCBI Taxonomy" id="1781167"/>
    <lineage>
        <taxon>Bacteria</taxon>
        <taxon>Pseudomonadati</taxon>
        <taxon>Pseudomonadota</taxon>
        <taxon>Betaproteobacteria</taxon>
        <taxon>Burkholderiales</taxon>
        <taxon>Comamonadaceae</taxon>
        <taxon>Ramlibacter</taxon>
    </lineage>
</organism>
<evidence type="ECO:0000256" key="3">
    <source>
        <dbReference type="ARBA" id="ARBA00001522"/>
    </source>
</evidence>
<reference evidence="18 19" key="1">
    <citation type="submission" date="2019-03" db="EMBL/GenBank/DDBJ databases">
        <title>Ramlibacter rhizophilus CCTCC AB2015357, whole genome shotgun sequence.</title>
        <authorList>
            <person name="Zhang X."/>
            <person name="Feng G."/>
            <person name="Zhu H."/>
        </authorList>
    </citation>
    <scope>NUCLEOTIDE SEQUENCE [LARGE SCALE GENOMIC DNA]</scope>
    <source>
        <strain evidence="18 19">CCTCC AB2015357</strain>
    </source>
</reference>
<evidence type="ECO:0000256" key="11">
    <source>
        <dbReference type="ARBA" id="ARBA00022679"/>
    </source>
</evidence>
<evidence type="ECO:0000256" key="9">
    <source>
        <dbReference type="ARBA" id="ARBA00012523"/>
    </source>
</evidence>
<comment type="catalytic activity">
    <reaction evidence="3">
        <text>adenosylcob(III)inamide + GTP = adenosylcob(III)inamide phosphate + GDP + H(+)</text>
        <dbReference type="Rhea" id="RHEA:15765"/>
        <dbReference type="ChEBI" id="CHEBI:2480"/>
        <dbReference type="ChEBI" id="CHEBI:15378"/>
        <dbReference type="ChEBI" id="CHEBI:37565"/>
        <dbReference type="ChEBI" id="CHEBI:58189"/>
        <dbReference type="ChEBI" id="CHEBI:58502"/>
        <dbReference type="EC" id="2.7.1.156"/>
    </reaction>
</comment>
<keyword evidence="19" id="KW-1185">Reference proteome</keyword>
<dbReference type="RefSeq" id="WP_135284139.1">
    <property type="nucleotide sequence ID" value="NZ_SMLL01000002.1"/>
</dbReference>
<accession>A0A4Z0BYF7</accession>
<dbReference type="GO" id="GO:0008820">
    <property type="term" value="F:cobinamide phosphate guanylyltransferase activity"/>
    <property type="evidence" value="ECO:0007669"/>
    <property type="project" value="UniProtKB-EC"/>
</dbReference>
<comment type="function">
    <text evidence="4">Catalyzes ATP-dependent phosphorylation of adenosylcobinamide and addition of GMP to adenosylcobinamide phosphate.</text>
</comment>
<dbReference type="InterPro" id="IPR003203">
    <property type="entry name" value="CobU/CobP"/>
</dbReference>
<comment type="caution">
    <text evidence="18">The sequence shown here is derived from an EMBL/GenBank/DDBJ whole genome shotgun (WGS) entry which is preliminary data.</text>
</comment>
<comment type="catalytic activity">
    <reaction evidence="1">
        <text>adenosylcob(III)inamide + ATP = adenosylcob(III)inamide phosphate + ADP + H(+)</text>
        <dbReference type="Rhea" id="RHEA:15769"/>
        <dbReference type="ChEBI" id="CHEBI:2480"/>
        <dbReference type="ChEBI" id="CHEBI:15378"/>
        <dbReference type="ChEBI" id="CHEBI:30616"/>
        <dbReference type="ChEBI" id="CHEBI:58502"/>
        <dbReference type="ChEBI" id="CHEBI:456216"/>
        <dbReference type="EC" id="2.7.1.156"/>
    </reaction>
</comment>
<dbReference type="OrthoDB" id="9788370at2"/>
<evidence type="ECO:0000256" key="14">
    <source>
        <dbReference type="ARBA" id="ARBA00022840"/>
    </source>
</evidence>
<dbReference type="Gene3D" id="3.40.50.300">
    <property type="entry name" value="P-loop containing nucleotide triphosphate hydrolases"/>
    <property type="match status" value="1"/>
</dbReference>
<evidence type="ECO:0000256" key="6">
    <source>
        <dbReference type="ARBA" id="ARBA00005159"/>
    </source>
</evidence>
<dbReference type="GO" id="GO:0005524">
    <property type="term" value="F:ATP binding"/>
    <property type="evidence" value="ECO:0007669"/>
    <property type="project" value="UniProtKB-KW"/>
</dbReference>
<dbReference type="EC" id="2.7.7.62" evidence="9"/>
<comment type="catalytic activity">
    <reaction evidence="2">
        <text>adenosylcob(III)inamide phosphate + GTP + H(+) = adenosylcob(III)inamide-GDP + diphosphate</text>
        <dbReference type="Rhea" id="RHEA:22712"/>
        <dbReference type="ChEBI" id="CHEBI:15378"/>
        <dbReference type="ChEBI" id="CHEBI:33019"/>
        <dbReference type="ChEBI" id="CHEBI:37565"/>
        <dbReference type="ChEBI" id="CHEBI:58502"/>
        <dbReference type="ChEBI" id="CHEBI:60487"/>
        <dbReference type="EC" id="2.7.7.62"/>
    </reaction>
</comment>
<dbReference type="UniPathway" id="UPA00148">
    <property type="reaction ID" value="UER00236"/>
</dbReference>
<dbReference type="EMBL" id="SMLL01000002">
    <property type="protein sequence ID" value="TFZ03340.1"/>
    <property type="molecule type" value="Genomic_DNA"/>
</dbReference>